<gene>
    <name evidence="1" type="ORF">AEK19_MT1238</name>
</gene>
<evidence type="ECO:0000313" key="1">
    <source>
        <dbReference type="EMBL" id="ART31450.1"/>
    </source>
</evidence>
<accession>A0A1Y0B225</accession>
<reference evidence="1" key="1">
    <citation type="submission" date="2017-03" db="EMBL/GenBank/DDBJ databases">
        <title>The mitochondrial genome of the carnivorous plant Utricularia reniformis (Lentibulariaceae): structure, comparative analysis and evolutionary landmarks.</title>
        <authorList>
            <person name="Silva S.R."/>
            <person name="Alvarenga D.O."/>
            <person name="Michael T.P."/>
            <person name="Miranda V.F.O."/>
            <person name="Varani A.M."/>
        </authorList>
    </citation>
    <scope>NUCLEOTIDE SEQUENCE</scope>
</reference>
<organism evidence="1">
    <name type="scientific">Utricularia reniformis</name>
    <dbReference type="NCBI Taxonomy" id="192314"/>
    <lineage>
        <taxon>Eukaryota</taxon>
        <taxon>Viridiplantae</taxon>
        <taxon>Streptophyta</taxon>
        <taxon>Embryophyta</taxon>
        <taxon>Tracheophyta</taxon>
        <taxon>Spermatophyta</taxon>
        <taxon>Magnoliopsida</taxon>
        <taxon>eudicotyledons</taxon>
        <taxon>Gunneridae</taxon>
        <taxon>Pentapetalae</taxon>
        <taxon>asterids</taxon>
        <taxon>lamiids</taxon>
        <taxon>Lamiales</taxon>
        <taxon>Lentibulariaceae</taxon>
        <taxon>Utricularia</taxon>
    </lineage>
</organism>
<sequence>MFQLVRSISHLLKQVGIRRTGELMKAKLRSGKAVVKC</sequence>
<name>A0A1Y0B225_9LAMI</name>
<protein>
    <submittedName>
        <fullName evidence="1">Uncharacterized protein</fullName>
    </submittedName>
</protein>
<dbReference type="EMBL" id="KY774314">
    <property type="protein sequence ID" value="ART31450.1"/>
    <property type="molecule type" value="Genomic_DNA"/>
</dbReference>
<dbReference type="AlphaFoldDB" id="A0A1Y0B225"/>
<keyword evidence="1" id="KW-0496">Mitochondrion</keyword>
<geneLocation type="mitochondrion" evidence="1"/>
<proteinExistence type="predicted"/>